<comment type="function">
    <text evidence="2 18">Converts O-phosphoseryl-tRNA(Sec) to selenocysteinyl-tRNA(Sec) required for selenoprotein biosynthesis.</text>
</comment>
<evidence type="ECO:0000256" key="17">
    <source>
        <dbReference type="ARBA" id="ARBA00048808"/>
    </source>
</evidence>
<feature type="modified residue" description="N6-(pyridoxal phosphate)lysine" evidence="20">
    <location>
        <position position="279"/>
    </location>
</feature>
<keyword evidence="12 18" id="KW-0711">Selenium</keyword>
<keyword evidence="18" id="KW-0963">Cytoplasm</keyword>
<dbReference type="Gene3D" id="3.40.640.10">
    <property type="entry name" value="Type I PLP-dependent aspartate aminotransferase-like (Major domain)"/>
    <property type="match status" value="1"/>
</dbReference>
<dbReference type="InterPro" id="IPR019872">
    <property type="entry name" value="Sec-tRNA_Se_transferase"/>
</dbReference>
<evidence type="ECO:0000256" key="6">
    <source>
        <dbReference type="ARBA" id="ARBA00021963"/>
    </source>
</evidence>
<evidence type="ECO:0000256" key="10">
    <source>
        <dbReference type="ARBA" id="ARBA00022898"/>
    </source>
</evidence>
<evidence type="ECO:0000256" key="7">
    <source>
        <dbReference type="ARBA" id="ARBA00022555"/>
    </source>
</evidence>
<dbReference type="Proteomes" id="UP001201812">
    <property type="component" value="Unassembled WGS sequence"/>
</dbReference>
<evidence type="ECO:0000256" key="14">
    <source>
        <dbReference type="ARBA" id="ARBA00030669"/>
    </source>
</evidence>
<evidence type="ECO:0000256" key="13">
    <source>
        <dbReference type="ARBA" id="ARBA00026053"/>
    </source>
</evidence>
<keyword evidence="22" id="KW-1185">Reference proteome</keyword>
<evidence type="ECO:0000256" key="15">
    <source>
        <dbReference type="ARBA" id="ARBA00032048"/>
    </source>
</evidence>
<evidence type="ECO:0000256" key="8">
    <source>
        <dbReference type="ARBA" id="ARBA00022679"/>
    </source>
</evidence>
<feature type="binding site" evidence="19">
    <location>
        <position position="67"/>
    </location>
    <ligand>
        <name>pyridoxal 5'-phosphate</name>
        <dbReference type="ChEBI" id="CHEBI:597326"/>
    </ligand>
</feature>
<evidence type="ECO:0000256" key="5">
    <source>
        <dbReference type="ARBA" id="ARBA00012464"/>
    </source>
</evidence>
<comment type="cofactor">
    <cofactor evidence="1 18 20">
        <name>pyridoxal 5'-phosphate</name>
        <dbReference type="ChEBI" id="CHEBI:597326"/>
    </cofactor>
</comment>
<evidence type="ECO:0000256" key="12">
    <source>
        <dbReference type="ARBA" id="ARBA00023266"/>
    </source>
</evidence>
<comment type="subcellular location">
    <subcellularLocation>
        <location evidence="18">Cytoplasm</location>
    </subcellularLocation>
</comment>
<dbReference type="InterPro" id="IPR008829">
    <property type="entry name" value="SepSecS/SepCysS"/>
</dbReference>
<keyword evidence="11 18" id="KW-0648">Protein biosynthesis</keyword>
<dbReference type="InterPro" id="IPR015421">
    <property type="entry name" value="PyrdxlP-dep_Trfase_major"/>
</dbReference>
<keyword evidence="9 18" id="KW-0694">RNA-binding</keyword>
<dbReference type="GO" id="GO:0000049">
    <property type="term" value="F:tRNA binding"/>
    <property type="evidence" value="ECO:0007669"/>
    <property type="project" value="UniProtKB-UniRule"/>
</dbReference>
<dbReference type="AlphaFoldDB" id="A0AAD4NFT0"/>
<reference evidence="21" key="1">
    <citation type="submission" date="2022-01" db="EMBL/GenBank/DDBJ databases">
        <title>Genome Sequence Resource for Two Populations of Ditylenchus destructor, the Migratory Endoparasitic Phytonematode.</title>
        <authorList>
            <person name="Zhang H."/>
            <person name="Lin R."/>
            <person name="Xie B."/>
        </authorList>
    </citation>
    <scope>NUCLEOTIDE SEQUENCE</scope>
    <source>
        <strain evidence="21">BazhouSP</strain>
    </source>
</reference>
<evidence type="ECO:0000256" key="3">
    <source>
        <dbReference type="ARBA" id="ARBA00004822"/>
    </source>
</evidence>
<comment type="catalytic activity">
    <reaction evidence="17 18">
        <text>O-phospho-L-seryl-tRNA(Sec) + selenophosphate + H2O = L-selenocysteinyl-tRNA(Sec) + 2 phosphate</text>
        <dbReference type="Rhea" id="RHEA:25041"/>
        <dbReference type="Rhea" id="RHEA-COMP:9743"/>
        <dbReference type="Rhea" id="RHEA-COMP:9947"/>
        <dbReference type="ChEBI" id="CHEBI:15377"/>
        <dbReference type="ChEBI" id="CHEBI:16144"/>
        <dbReference type="ChEBI" id="CHEBI:43474"/>
        <dbReference type="ChEBI" id="CHEBI:78551"/>
        <dbReference type="ChEBI" id="CHEBI:78573"/>
        <dbReference type="EC" id="2.9.1.2"/>
    </reaction>
</comment>
<evidence type="ECO:0000256" key="20">
    <source>
        <dbReference type="PIRSR" id="PIRSR017689-50"/>
    </source>
</evidence>
<dbReference type="EMBL" id="JAKKPZ010000002">
    <property type="protein sequence ID" value="KAI1726268.1"/>
    <property type="molecule type" value="Genomic_DNA"/>
</dbReference>
<dbReference type="Pfam" id="PF05889">
    <property type="entry name" value="SepSecS"/>
    <property type="match status" value="1"/>
</dbReference>
<evidence type="ECO:0000256" key="4">
    <source>
        <dbReference type="ARBA" id="ARBA00007037"/>
    </source>
</evidence>
<proteinExistence type="inferred from homology"/>
<sequence length="461" mass="50887">MEFPKNISEIIQSSTNYNANIFANLWQQKQLPENGWSDSQLRQFMCWLSNLDSNNTKLRDSIGAGEREGRVCCPLVSQLHFDMSHGIGRSGSLCEVQPKALGSSMMAEIANGLALKVINELGVPSCKAALVTPLATGMSMMLVLASWRQRNPKATHVIWSRIDQKSCFKCILAAGLTPIVIEPKLMGTSGSSQLATDIAEIEKAVEQYGDKILCVISTTSCFSPRQPDDLEGIAKICATRNIRHLVNNAYGLQSKICCDLLEKARIAGRVDCFVQSTDKNFQVPVGGAIIATFKLSALKAVANIYPGRASAVPVRDLLLTLLHLGKSGVKEIIQTREKLFHVLRQKMESLANKLNERIIEAPNNLISIAMTLETIPVERCSLFGSILFHKGVTGARVIVPSNEETTIEGYCFKSFGCHSSHWTTRYLNVACAVGMTEYQIDELVKRIETVYFELLKKLSKE</sequence>
<dbReference type="PIRSF" id="PIRSF017689">
    <property type="entry name" value="SepSecS"/>
    <property type="match status" value="1"/>
</dbReference>
<comment type="caution">
    <text evidence="21">The sequence shown here is derived from an EMBL/GenBank/DDBJ whole genome shotgun (WGS) entry which is preliminary data.</text>
</comment>
<feature type="site" description="May act as a substrate filter by repelling compounds with a negatively charged alpha-carboxylate" evidence="20">
    <location>
        <position position="66"/>
    </location>
</feature>
<feature type="binding site" evidence="19">
    <location>
        <position position="390"/>
    </location>
    <ligand>
        <name>tRNA</name>
        <dbReference type="ChEBI" id="CHEBI:17843"/>
    </ligand>
</feature>
<name>A0AAD4NFT0_9BILA</name>
<dbReference type="NCBIfam" id="TIGR03531">
    <property type="entry name" value="selenium_SpcS"/>
    <property type="match status" value="1"/>
</dbReference>
<dbReference type="PANTHER" id="PTHR12944">
    <property type="entry name" value="SOLUBLE LIVER ANTIGEN/LIVER PANCREAS ANTIGEN"/>
    <property type="match status" value="1"/>
</dbReference>
<gene>
    <name evidence="21" type="ORF">DdX_02978</name>
</gene>
<comment type="pathway">
    <text evidence="3 18">Aminoacyl-tRNA biosynthesis; selenocysteinyl-tRNA(Sec) biosynthesis; selenocysteinyl-tRNA(Sec) from L-seryl-tRNA(Sec) (archaeal/eukaryal route): step 2/2.</text>
</comment>
<evidence type="ECO:0000313" key="21">
    <source>
        <dbReference type="EMBL" id="KAI1726268.1"/>
    </source>
</evidence>
<comment type="subunit">
    <text evidence="13">Homotetramer formed by a catalytic dimer and a non-catalytic dimer serving as a binding platform that orients tRNASec for catalysis. Each tetramer binds the CCA ends of two tRNAs which point to the active sites of the catalytic dimer.</text>
</comment>
<accession>A0AAD4NFT0</accession>
<evidence type="ECO:0000256" key="11">
    <source>
        <dbReference type="ARBA" id="ARBA00022917"/>
    </source>
</evidence>
<evidence type="ECO:0000256" key="16">
    <source>
        <dbReference type="ARBA" id="ARBA00032693"/>
    </source>
</evidence>
<evidence type="ECO:0000256" key="9">
    <source>
        <dbReference type="ARBA" id="ARBA00022884"/>
    </source>
</evidence>
<keyword evidence="8 18" id="KW-0808">Transferase</keyword>
<comment type="similarity">
    <text evidence="4 18">Belongs to the SepSecS family.</text>
</comment>
<evidence type="ECO:0000256" key="1">
    <source>
        <dbReference type="ARBA" id="ARBA00001933"/>
    </source>
</evidence>
<feature type="binding site" evidence="19">
    <location>
        <position position="97"/>
    </location>
    <ligand>
        <name>substrate</name>
    </ligand>
</feature>
<organism evidence="21 22">
    <name type="scientific">Ditylenchus destructor</name>
    <dbReference type="NCBI Taxonomy" id="166010"/>
    <lineage>
        <taxon>Eukaryota</taxon>
        <taxon>Metazoa</taxon>
        <taxon>Ecdysozoa</taxon>
        <taxon>Nematoda</taxon>
        <taxon>Chromadorea</taxon>
        <taxon>Rhabditida</taxon>
        <taxon>Tylenchina</taxon>
        <taxon>Tylenchomorpha</taxon>
        <taxon>Sphaerularioidea</taxon>
        <taxon>Anguinidae</taxon>
        <taxon>Anguininae</taxon>
        <taxon>Ditylenchus</taxon>
    </lineage>
</organism>
<dbReference type="InterPro" id="IPR015424">
    <property type="entry name" value="PyrdxlP-dep_Trfase"/>
</dbReference>
<protein>
    <recommendedName>
        <fullName evidence="6 18">O-phosphoseryl-tRNA(Sec) selenium transferase</fullName>
        <ecNumber evidence="5 18">2.9.1.2</ecNumber>
    </recommendedName>
    <alternativeName>
        <fullName evidence="14 18">Selenocysteine synthase</fullName>
    </alternativeName>
    <alternativeName>
        <fullName evidence="15 18">Selenocysteinyl-tRNA(Sec) synthase</fullName>
    </alternativeName>
    <alternativeName>
        <fullName evidence="16 18">Sep-tRNA:Sec-tRNA synthase</fullName>
    </alternativeName>
</protein>
<keyword evidence="7 18" id="KW-0820">tRNA-binding</keyword>
<dbReference type="GO" id="GO:0098621">
    <property type="term" value="F:O-phosphoseryl-tRNA(Sec) selenium transferase activity"/>
    <property type="evidence" value="ECO:0007669"/>
    <property type="project" value="UniProtKB-EC"/>
</dbReference>
<evidence type="ECO:0000313" key="22">
    <source>
        <dbReference type="Proteomes" id="UP001201812"/>
    </source>
</evidence>
<feature type="binding site" evidence="19">
    <location>
        <position position="308"/>
    </location>
    <ligand>
        <name>substrate</name>
    </ligand>
</feature>
<feature type="binding site" evidence="19">
    <location>
        <position position="456"/>
    </location>
    <ligand>
        <name>tRNA</name>
        <dbReference type="ChEBI" id="CHEBI:17843"/>
    </ligand>
</feature>
<dbReference type="GO" id="GO:0001514">
    <property type="term" value="P:selenocysteine incorporation"/>
    <property type="evidence" value="ECO:0007669"/>
    <property type="project" value="TreeGrafter"/>
</dbReference>
<feature type="binding site" evidence="19">
    <location>
        <position position="89"/>
    </location>
    <ligand>
        <name>substrate</name>
    </ligand>
</feature>
<feature type="binding site" evidence="19">
    <location>
        <position position="90"/>
    </location>
    <ligand>
        <name>substrate</name>
    </ligand>
</feature>
<dbReference type="EC" id="2.9.1.2" evidence="5 18"/>
<dbReference type="SUPFAM" id="SSF53383">
    <property type="entry name" value="PLP-dependent transferases"/>
    <property type="match status" value="1"/>
</dbReference>
<evidence type="ECO:0000256" key="2">
    <source>
        <dbReference type="ARBA" id="ARBA00002552"/>
    </source>
</evidence>
<dbReference type="PANTHER" id="PTHR12944:SF2">
    <property type="entry name" value="O-PHOSPHOSERYL-TRNA(SEC) SELENIUM TRANSFERASE"/>
    <property type="match status" value="1"/>
</dbReference>
<dbReference type="GO" id="GO:0005737">
    <property type="term" value="C:cytoplasm"/>
    <property type="evidence" value="ECO:0007669"/>
    <property type="project" value="UniProtKB-SubCell"/>
</dbReference>
<evidence type="ECO:0000256" key="19">
    <source>
        <dbReference type="PIRSR" id="PIRSR017689-1"/>
    </source>
</evidence>
<evidence type="ECO:0000256" key="18">
    <source>
        <dbReference type="PIRNR" id="PIRNR017689"/>
    </source>
</evidence>
<keyword evidence="10 18" id="KW-0663">Pyridoxal phosphate</keyword>
<dbReference type="GO" id="GO:0001717">
    <property type="term" value="P:conversion of seryl-tRNAsec to selenocys-tRNAsec"/>
    <property type="evidence" value="ECO:0007669"/>
    <property type="project" value="UniProtKB-UniRule"/>
</dbReference>